<evidence type="ECO:0000256" key="1">
    <source>
        <dbReference type="SAM" id="Phobius"/>
    </source>
</evidence>
<sequence length="556" mass="63792">MPDYKRLYSSTYLLKLILPVILFGILAFSVLGNLSFPLLWNDEAETAMFGRLILKFGYPKVHDGKNVLNLSEFGELLIDQKTDSYLAMMWGQYFLAAIGVAWSQLTGDIYLKTALVRLPFALVGIAGIYLMARTLIHVIKKDDGRIRLFMLFILLELISVPLALHLREARYYSLTVFLTAVILCLSSRRSIFMSVGLKLYWLEMTVLLYLIFNTFSPAYWASLLTLVSWVFVRRKIGRSVFLDLVPVGLSLLLVLPTATFFRTFVQFQSIAGTHGIGVIKYVTNIEATVDFFVRYDLLIFYAFLKLILFFSGIYGNTKKKIAVTLVQPRFLSELLFIFLASYTAVIGLIPYYLFERYIIPMQPVLTAAVAIDCYLVYRITRGWFHSQSTGVIFLLILLVVSLGIRGFSNTTEPIKGHIYELTHVYKGPIDDVILYLANRFKNPDKLIIATNYEEHAYIFYLGSKTIIGFVGNNLENDLKENPDIIIPRRNWGHNFKELTWFLSRGQYELISFPYTDLAVNNIPEIRNNIGIFHRYKTEITDSEDEKIKVFVRSGAK</sequence>
<keyword evidence="1" id="KW-0472">Membrane</keyword>
<evidence type="ECO:0008006" key="4">
    <source>
        <dbReference type="Google" id="ProtNLM"/>
    </source>
</evidence>
<dbReference type="AlphaFoldDB" id="A0A0G0Z1K6"/>
<evidence type="ECO:0000313" key="3">
    <source>
        <dbReference type="Proteomes" id="UP000034875"/>
    </source>
</evidence>
<organism evidence="2 3">
    <name type="scientific">candidate division CPR1 bacterium GW2011_GWA2_42_17</name>
    <dbReference type="NCBI Taxonomy" id="1618341"/>
    <lineage>
        <taxon>Bacteria</taxon>
        <taxon>candidate division CPR1</taxon>
    </lineage>
</organism>
<feature type="transmembrane region" description="Helical" evidence="1">
    <location>
        <begin position="114"/>
        <end position="132"/>
    </location>
</feature>
<feature type="transmembrane region" description="Helical" evidence="1">
    <location>
        <begin position="85"/>
        <end position="102"/>
    </location>
</feature>
<feature type="transmembrane region" description="Helical" evidence="1">
    <location>
        <begin position="144"/>
        <end position="164"/>
    </location>
</feature>
<feature type="transmembrane region" description="Helical" evidence="1">
    <location>
        <begin position="359"/>
        <end position="377"/>
    </location>
</feature>
<accession>A0A0G0Z1K6</accession>
<comment type="caution">
    <text evidence="2">The sequence shown here is derived from an EMBL/GenBank/DDBJ whole genome shotgun (WGS) entry which is preliminary data.</text>
</comment>
<dbReference type="EMBL" id="LCCZ01000039">
    <property type="protein sequence ID" value="KKS42634.1"/>
    <property type="molecule type" value="Genomic_DNA"/>
</dbReference>
<feature type="transmembrane region" description="Helical" evidence="1">
    <location>
        <begin position="297"/>
        <end position="314"/>
    </location>
</feature>
<gene>
    <name evidence="2" type="ORF">UV05_C0039G0004</name>
</gene>
<name>A0A0G0Z1K6_9BACT</name>
<reference evidence="2 3" key="1">
    <citation type="journal article" date="2015" name="Nature">
        <title>rRNA introns, odd ribosomes, and small enigmatic genomes across a large radiation of phyla.</title>
        <authorList>
            <person name="Brown C.T."/>
            <person name="Hug L.A."/>
            <person name="Thomas B.C."/>
            <person name="Sharon I."/>
            <person name="Castelle C.J."/>
            <person name="Singh A."/>
            <person name="Wilkins M.J."/>
            <person name="Williams K.H."/>
            <person name="Banfield J.F."/>
        </authorList>
    </citation>
    <scope>NUCLEOTIDE SEQUENCE [LARGE SCALE GENOMIC DNA]</scope>
</reference>
<feature type="transmembrane region" description="Helical" evidence="1">
    <location>
        <begin position="334"/>
        <end position="353"/>
    </location>
</feature>
<dbReference type="Proteomes" id="UP000034875">
    <property type="component" value="Unassembled WGS sequence"/>
</dbReference>
<feature type="transmembrane region" description="Helical" evidence="1">
    <location>
        <begin position="208"/>
        <end position="232"/>
    </location>
</feature>
<proteinExistence type="predicted"/>
<keyword evidence="1" id="KW-0812">Transmembrane</keyword>
<feature type="transmembrane region" description="Helical" evidence="1">
    <location>
        <begin position="389"/>
        <end position="407"/>
    </location>
</feature>
<feature type="transmembrane region" description="Helical" evidence="1">
    <location>
        <begin position="244"/>
        <end position="265"/>
    </location>
</feature>
<protein>
    <recommendedName>
        <fullName evidence="4">Glycosyltransferase RgtA/B/C/D-like domain-containing protein</fullName>
    </recommendedName>
</protein>
<feature type="transmembrane region" description="Helical" evidence="1">
    <location>
        <begin position="171"/>
        <end position="188"/>
    </location>
</feature>
<keyword evidence="1" id="KW-1133">Transmembrane helix</keyword>
<feature type="transmembrane region" description="Helical" evidence="1">
    <location>
        <begin position="12"/>
        <end position="31"/>
    </location>
</feature>
<evidence type="ECO:0000313" key="2">
    <source>
        <dbReference type="EMBL" id="KKS42634.1"/>
    </source>
</evidence>